<proteinExistence type="predicted"/>
<sequence>MFSFQQQEAGNDGLGAQAAKDNTSGNNNIDFEQYGVINTFTQLLMGPSNKHVESLHYRGGGGRRWRRVPPRAVMTPLH</sequence>
<keyword evidence="3" id="KW-1185">Reference proteome</keyword>
<dbReference type="AlphaFoldDB" id="A0A0E0EAV4"/>
<accession>A0A0E0EAV4</accession>
<dbReference type="Proteomes" id="UP000008021">
    <property type="component" value="Chromosome 7"/>
</dbReference>
<feature type="region of interest" description="Disordered" evidence="1">
    <location>
        <begin position="1"/>
        <end position="25"/>
    </location>
</feature>
<dbReference type="STRING" id="40149.A0A0E0EAV4"/>
<organism evidence="2">
    <name type="scientific">Oryza meridionalis</name>
    <dbReference type="NCBI Taxonomy" id="40149"/>
    <lineage>
        <taxon>Eukaryota</taxon>
        <taxon>Viridiplantae</taxon>
        <taxon>Streptophyta</taxon>
        <taxon>Embryophyta</taxon>
        <taxon>Tracheophyta</taxon>
        <taxon>Spermatophyta</taxon>
        <taxon>Magnoliopsida</taxon>
        <taxon>Liliopsida</taxon>
        <taxon>Poales</taxon>
        <taxon>Poaceae</taxon>
        <taxon>BOP clade</taxon>
        <taxon>Oryzoideae</taxon>
        <taxon>Oryzeae</taxon>
        <taxon>Oryzinae</taxon>
        <taxon>Oryza</taxon>
    </lineage>
</organism>
<protein>
    <submittedName>
        <fullName evidence="2">Uncharacterized protein</fullName>
    </submittedName>
</protein>
<reference evidence="2" key="2">
    <citation type="submission" date="2018-05" db="EMBL/GenBank/DDBJ databases">
        <title>OmerRS3 (Oryza meridionalis Reference Sequence Version 3).</title>
        <authorList>
            <person name="Zhang J."/>
            <person name="Kudrna D."/>
            <person name="Lee S."/>
            <person name="Talag J."/>
            <person name="Welchert J."/>
            <person name="Wing R.A."/>
        </authorList>
    </citation>
    <scope>NUCLEOTIDE SEQUENCE [LARGE SCALE GENOMIC DNA]</scope>
    <source>
        <strain evidence="2">cv. OR44</strain>
    </source>
</reference>
<evidence type="ECO:0000313" key="2">
    <source>
        <dbReference type="EnsemblPlants" id="OMERI07G10420.1"/>
    </source>
</evidence>
<dbReference type="HOGENOM" id="CLU_197834_0_0_1"/>
<dbReference type="Gramene" id="OMERI07G10420.1">
    <property type="protein sequence ID" value="OMERI07G10420.1"/>
    <property type="gene ID" value="OMERI07G10420"/>
</dbReference>
<feature type="region of interest" description="Disordered" evidence="1">
    <location>
        <begin position="55"/>
        <end position="78"/>
    </location>
</feature>
<evidence type="ECO:0000256" key="1">
    <source>
        <dbReference type="SAM" id="MobiDB-lite"/>
    </source>
</evidence>
<name>A0A0E0EAV4_9ORYZ</name>
<reference evidence="2" key="1">
    <citation type="submission" date="2015-04" db="UniProtKB">
        <authorList>
            <consortium name="EnsemblPlants"/>
        </authorList>
    </citation>
    <scope>IDENTIFICATION</scope>
</reference>
<evidence type="ECO:0000313" key="3">
    <source>
        <dbReference type="Proteomes" id="UP000008021"/>
    </source>
</evidence>
<dbReference type="EnsemblPlants" id="OMERI07G10420.1">
    <property type="protein sequence ID" value="OMERI07G10420.1"/>
    <property type="gene ID" value="OMERI07G10420"/>
</dbReference>